<evidence type="ECO:0000256" key="2">
    <source>
        <dbReference type="ARBA" id="ARBA00008787"/>
    </source>
</evidence>
<comment type="subcellular location">
    <subcellularLocation>
        <location evidence="1">Cytoplasm</location>
        <location evidence="1">Cytosol</location>
    </subcellularLocation>
</comment>
<keyword evidence="3" id="KW-0963">Cytoplasm</keyword>
<evidence type="ECO:0000256" key="1">
    <source>
        <dbReference type="ARBA" id="ARBA00004514"/>
    </source>
</evidence>
<evidence type="ECO:0000256" key="3">
    <source>
        <dbReference type="ARBA" id="ARBA00022490"/>
    </source>
</evidence>
<accession>A0A8J6IZZ2</accession>
<dbReference type="Proteomes" id="UP000602260">
    <property type="component" value="Unassembled WGS sequence"/>
</dbReference>
<dbReference type="PANTHER" id="PTHR34773">
    <property type="entry name" value="FLAGELLAR SECRETION CHAPERONE FLIS"/>
    <property type="match status" value="1"/>
</dbReference>
<keyword evidence="6" id="KW-0969">Cilium</keyword>
<gene>
    <name evidence="6" type="primary">fliS</name>
    <name evidence="6" type="ORF">H8S55_11785</name>
</gene>
<proteinExistence type="inferred from homology"/>
<dbReference type="InterPro" id="IPR036584">
    <property type="entry name" value="FliS_sf"/>
</dbReference>
<name>A0A8J6IZZ2_9FIRM</name>
<comment type="caution">
    <text evidence="6">The sequence shown here is derived from an EMBL/GenBank/DDBJ whole genome shotgun (WGS) entry which is preliminary data.</text>
</comment>
<dbReference type="RefSeq" id="WP_147562060.1">
    <property type="nucleotide sequence ID" value="NZ_JACOPN010000008.1"/>
</dbReference>
<keyword evidence="4" id="KW-1005">Bacterial flagellum biogenesis</keyword>
<dbReference type="GO" id="GO:0071973">
    <property type="term" value="P:bacterial-type flagellum-dependent cell motility"/>
    <property type="evidence" value="ECO:0007669"/>
    <property type="project" value="TreeGrafter"/>
</dbReference>
<dbReference type="NCBIfam" id="TIGR00208">
    <property type="entry name" value="fliS"/>
    <property type="match status" value="1"/>
</dbReference>
<keyword evidence="5" id="KW-0143">Chaperone</keyword>
<dbReference type="SUPFAM" id="SSF101116">
    <property type="entry name" value="Flagellar export chaperone FliS"/>
    <property type="match status" value="1"/>
</dbReference>
<evidence type="ECO:0000256" key="5">
    <source>
        <dbReference type="ARBA" id="ARBA00023186"/>
    </source>
</evidence>
<evidence type="ECO:0000313" key="7">
    <source>
        <dbReference type="Proteomes" id="UP000602260"/>
    </source>
</evidence>
<dbReference type="CDD" id="cd16098">
    <property type="entry name" value="FliS"/>
    <property type="match status" value="1"/>
</dbReference>
<reference evidence="6" key="1">
    <citation type="submission" date="2020-08" db="EMBL/GenBank/DDBJ databases">
        <title>Genome public.</title>
        <authorList>
            <person name="Liu C."/>
            <person name="Sun Q."/>
        </authorList>
    </citation>
    <scope>NUCLEOTIDE SEQUENCE</scope>
    <source>
        <strain evidence="6">BX5</strain>
    </source>
</reference>
<sequence length="129" mass="14966">MDMRGFQQYKEQSVNTMTQGELLLLLYDELVKRLTQAELALNKQSYELFEDSVQRGIDITQYLSDTLDPQYEISHELDRLYEYMIYELGRAKIGRHLEPLAHVKTMAGELRESFREAQKTSGAGKQAAE</sequence>
<dbReference type="EMBL" id="JACOPN010000008">
    <property type="protein sequence ID" value="MBC5717988.1"/>
    <property type="molecule type" value="Genomic_DNA"/>
</dbReference>
<comment type="similarity">
    <text evidence="2">Belongs to the FliS family.</text>
</comment>
<evidence type="ECO:0000256" key="4">
    <source>
        <dbReference type="ARBA" id="ARBA00022795"/>
    </source>
</evidence>
<dbReference type="Pfam" id="PF02561">
    <property type="entry name" value="FliS"/>
    <property type="match status" value="1"/>
</dbReference>
<organism evidence="6 7">
    <name type="scientific">Flintibacter faecis</name>
    <dbReference type="NCBI Taxonomy" id="2763047"/>
    <lineage>
        <taxon>Bacteria</taxon>
        <taxon>Bacillati</taxon>
        <taxon>Bacillota</taxon>
        <taxon>Clostridia</taxon>
        <taxon>Eubacteriales</taxon>
        <taxon>Flintibacter</taxon>
    </lineage>
</organism>
<keyword evidence="6" id="KW-0966">Cell projection</keyword>
<evidence type="ECO:0000313" key="6">
    <source>
        <dbReference type="EMBL" id="MBC5717988.1"/>
    </source>
</evidence>
<keyword evidence="7" id="KW-1185">Reference proteome</keyword>
<keyword evidence="6" id="KW-0282">Flagellum</keyword>
<dbReference type="InterPro" id="IPR003713">
    <property type="entry name" value="FliS"/>
</dbReference>
<protein>
    <submittedName>
        <fullName evidence="6">Flagellar export chaperone FliS</fullName>
    </submittedName>
</protein>
<dbReference type="PANTHER" id="PTHR34773:SF1">
    <property type="entry name" value="FLAGELLAR SECRETION CHAPERONE FLIS"/>
    <property type="match status" value="1"/>
</dbReference>
<dbReference type="AlphaFoldDB" id="A0A8J6IZZ2"/>
<dbReference type="GO" id="GO:0044780">
    <property type="term" value="P:bacterial-type flagellum assembly"/>
    <property type="evidence" value="ECO:0007669"/>
    <property type="project" value="InterPro"/>
</dbReference>
<dbReference type="GO" id="GO:0005829">
    <property type="term" value="C:cytosol"/>
    <property type="evidence" value="ECO:0007669"/>
    <property type="project" value="UniProtKB-SubCell"/>
</dbReference>
<dbReference type="Gene3D" id="1.20.120.340">
    <property type="entry name" value="Flagellar protein FliS"/>
    <property type="match status" value="1"/>
</dbReference>